<dbReference type="EMBL" id="SRLO01000902">
    <property type="protein sequence ID" value="TNN44433.1"/>
    <property type="molecule type" value="Genomic_DNA"/>
</dbReference>
<evidence type="ECO:0000313" key="3">
    <source>
        <dbReference type="Proteomes" id="UP000314294"/>
    </source>
</evidence>
<feature type="region of interest" description="Disordered" evidence="1">
    <location>
        <begin position="42"/>
        <end position="63"/>
    </location>
</feature>
<organism evidence="2 3">
    <name type="scientific">Liparis tanakae</name>
    <name type="common">Tanaka's snailfish</name>
    <dbReference type="NCBI Taxonomy" id="230148"/>
    <lineage>
        <taxon>Eukaryota</taxon>
        <taxon>Metazoa</taxon>
        <taxon>Chordata</taxon>
        <taxon>Craniata</taxon>
        <taxon>Vertebrata</taxon>
        <taxon>Euteleostomi</taxon>
        <taxon>Actinopterygii</taxon>
        <taxon>Neopterygii</taxon>
        <taxon>Teleostei</taxon>
        <taxon>Neoteleostei</taxon>
        <taxon>Acanthomorphata</taxon>
        <taxon>Eupercaria</taxon>
        <taxon>Perciformes</taxon>
        <taxon>Cottioidei</taxon>
        <taxon>Cottales</taxon>
        <taxon>Liparidae</taxon>
        <taxon>Liparis</taxon>
    </lineage>
</organism>
<comment type="caution">
    <text evidence="2">The sequence shown here is derived from an EMBL/GenBank/DDBJ whole genome shotgun (WGS) entry which is preliminary data.</text>
</comment>
<evidence type="ECO:0000313" key="2">
    <source>
        <dbReference type="EMBL" id="TNN44433.1"/>
    </source>
</evidence>
<dbReference type="Proteomes" id="UP000314294">
    <property type="component" value="Unassembled WGS sequence"/>
</dbReference>
<sequence length="97" mass="10951">MPRELQASTKAFVLDARLVSRYSDMPEDVQTKNEEAKNNLRNAGEELPPSRHSLPVGSHITPPYDRLQSMMGSVVQERVSASYTSKAFTGRLHWRPP</sequence>
<proteinExistence type="predicted"/>
<name>A0A4Z2FUH1_9TELE</name>
<protein>
    <submittedName>
        <fullName evidence="2">Uncharacterized protein</fullName>
    </submittedName>
</protein>
<reference evidence="2 3" key="1">
    <citation type="submission" date="2019-03" db="EMBL/GenBank/DDBJ databases">
        <title>First draft genome of Liparis tanakae, snailfish: a comprehensive survey of snailfish specific genes.</title>
        <authorList>
            <person name="Kim W."/>
            <person name="Song I."/>
            <person name="Jeong J.-H."/>
            <person name="Kim D."/>
            <person name="Kim S."/>
            <person name="Ryu S."/>
            <person name="Song J.Y."/>
            <person name="Lee S.K."/>
        </authorList>
    </citation>
    <scope>NUCLEOTIDE SEQUENCE [LARGE SCALE GENOMIC DNA]</scope>
    <source>
        <tissue evidence="2">Muscle</tissue>
    </source>
</reference>
<keyword evidence="3" id="KW-1185">Reference proteome</keyword>
<accession>A0A4Z2FUH1</accession>
<dbReference type="AlphaFoldDB" id="A0A4Z2FUH1"/>
<evidence type="ECO:0000256" key="1">
    <source>
        <dbReference type="SAM" id="MobiDB-lite"/>
    </source>
</evidence>
<gene>
    <name evidence="2" type="ORF">EYF80_045357</name>
</gene>